<evidence type="ECO:0000313" key="8">
    <source>
        <dbReference type="Proteomes" id="UP000594260"/>
    </source>
</evidence>
<evidence type="ECO:0000259" key="6">
    <source>
        <dbReference type="Pfam" id="PF09759"/>
    </source>
</evidence>
<dbReference type="GeneID" id="111250162"/>
<feature type="domain" description="Ataxin-10" evidence="6">
    <location>
        <begin position="353"/>
        <end position="440"/>
    </location>
</feature>
<dbReference type="RefSeq" id="XP_022660700.1">
    <property type="nucleotide sequence ID" value="XM_022804965.1"/>
</dbReference>
<dbReference type="KEGG" id="vde:111250162"/>
<name>A0A7M7K309_VARDE</name>
<reference evidence="7" key="1">
    <citation type="submission" date="2021-01" db="UniProtKB">
        <authorList>
            <consortium name="EnsemblMetazoa"/>
        </authorList>
    </citation>
    <scope>IDENTIFICATION</scope>
</reference>
<dbReference type="OrthoDB" id="379794at2759"/>
<keyword evidence="8" id="KW-1185">Reference proteome</keyword>
<dbReference type="PANTHER" id="PTHR13255:SF0">
    <property type="entry name" value="ATAXIN-10"/>
    <property type="match status" value="1"/>
</dbReference>
<proteinExistence type="inferred from homology"/>
<dbReference type="GO" id="GO:0051301">
    <property type="term" value="P:cell division"/>
    <property type="evidence" value="ECO:0007669"/>
    <property type="project" value="UniProtKB-KW"/>
</dbReference>
<sequence>MSLLIGVELLLKDELLTETGRCNKLAQHLTELTKKVVSSQQRIDSNGFDVVVQLVTYLEENPNRSVLNELLALLRNLAATSRRSRATLIKSPLNEALIQKVVVENFAGSEASLMSCRRLLQYLGNLVGDVDDNLVIWEALLAREKIFKKMLGCDDQKTSLYSAFTLINLVRGENLPRLLNLPDLVELLELLISTVLRHENEWSLLILENVITSDRFAATFEPLSMSSKQFLLDLMCEKASHSDSSAFHVPKEFVKLFVRHVKTHLDRIRIECAYKDLVGGVLLLKMITILAHVSLDHKHALGHDIELLVMCIECLKALHAAGKKGKEGCDTRSDFDALVGNKAEIYEHPLFSLKRDLVRLIGNMSHKNKLNQDTVRELQGLELLCDLSPLDARNPGITQWVILALRNLLENNSENQKVIAALTQISVPKDSPVLKELGLQFT</sequence>
<keyword evidence="3" id="KW-0132">Cell division</keyword>
<evidence type="ECO:0000256" key="3">
    <source>
        <dbReference type="ARBA" id="ARBA00022618"/>
    </source>
</evidence>
<dbReference type="InterPro" id="IPR016024">
    <property type="entry name" value="ARM-type_fold"/>
</dbReference>
<organism evidence="7 8">
    <name type="scientific">Varroa destructor</name>
    <name type="common">Honeybee mite</name>
    <dbReference type="NCBI Taxonomy" id="109461"/>
    <lineage>
        <taxon>Eukaryota</taxon>
        <taxon>Metazoa</taxon>
        <taxon>Ecdysozoa</taxon>
        <taxon>Arthropoda</taxon>
        <taxon>Chelicerata</taxon>
        <taxon>Arachnida</taxon>
        <taxon>Acari</taxon>
        <taxon>Parasitiformes</taxon>
        <taxon>Mesostigmata</taxon>
        <taxon>Gamasina</taxon>
        <taxon>Dermanyssoidea</taxon>
        <taxon>Varroidae</taxon>
        <taxon>Varroa</taxon>
    </lineage>
</organism>
<dbReference type="InterPro" id="IPR051374">
    <property type="entry name" value="Ataxin-10/CTR86_families"/>
</dbReference>
<dbReference type="EnsemblMetazoa" id="XM_022804965">
    <property type="protein sequence ID" value="XP_022660700"/>
    <property type="gene ID" value="LOC111250162"/>
</dbReference>
<evidence type="ECO:0000256" key="1">
    <source>
        <dbReference type="ARBA" id="ARBA00008384"/>
    </source>
</evidence>
<keyword evidence="4" id="KW-0131">Cell cycle</keyword>
<dbReference type="GO" id="GO:0031175">
    <property type="term" value="P:neuron projection development"/>
    <property type="evidence" value="ECO:0007669"/>
    <property type="project" value="TreeGrafter"/>
</dbReference>
<comment type="similarity">
    <text evidence="1">Belongs to the ataxin-10 family.</text>
</comment>
<protein>
    <recommendedName>
        <fullName evidence="2">Ataxin-10</fullName>
    </recommendedName>
</protein>
<dbReference type="InterPro" id="IPR011989">
    <property type="entry name" value="ARM-like"/>
</dbReference>
<comment type="function">
    <text evidence="5">May play a role in the regulation of cytokinesis. May play a role in signaling by stimulating protein glycosylation. Induces neuritogenesis by activating the Ras-MAP kinase pathway and is necessary for the survival of cerebellar neurons. Does not appear to play a major role in ciliogenesis.</text>
</comment>
<accession>A0A7M7K309</accession>
<dbReference type="InterPro" id="IPR019156">
    <property type="entry name" value="Ataxin-10_domain"/>
</dbReference>
<dbReference type="GO" id="GO:0005829">
    <property type="term" value="C:cytosol"/>
    <property type="evidence" value="ECO:0007669"/>
    <property type="project" value="TreeGrafter"/>
</dbReference>
<dbReference type="InParanoid" id="A0A7M7K309"/>
<dbReference type="Gene3D" id="1.25.10.10">
    <property type="entry name" value="Leucine-rich Repeat Variant"/>
    <property type="match status" value="2"/>
</dbReference>
<evidence type="ECO:0000313" key="7">
    <source>
        <dbReference type="EnsemblMetazoa" id="XP_022660700"/>
    </source>
</evidence>
<dbReference type="FunCoup" id="A0A7M7K309">
    <property type="interactions" value="928"/>
</dbReference>
<dbReference type="PANTHER" id="PTHR13255">
    <property type="entry name" value="ATAXIN-10"/>
    <property type="match status" value="1"/>
</dbReference>
<evidence type="ECO:0000256" key="2">
    <source>
        <dbReference type="ARBA" id="ARBA00018804"/>
    </source>
</evidence>
<evidence type="ECO:0000256" key="5">
    <source>
        <dbReference type="ARBA" id="ARBA00045173"/>
    </source>
</evidence>
<dbReference type="Pfam" id="PF09759">
    <property type="entry name" value="Atx10homo_assoc"/>
    <property type="match status" value="1"/>
</dbReference>
<dbReference type="SUPFAM" id="SSF48371">
    <property type="entry name" value="ARM repeat"/>
    <property type="match status" value="1"/>
</dbReference>
<dbReference type="AlphaFoldDB" id="A0A7M7K309"/>
<evidence type="ECO:0000256" key="4">
    <source>
        <dbReference type="ARBA" id="ARBA00023306"/>
    </source>
</evidence>
<dbReference type="Proteomes" id="UP000594260">
    <property type="component" value="Unplaced"/>
</dbReference>